<accession>A0ABC9VAJ9</accession>
<reference evidence="2 3" key="1">
    <citation type="journal article" date="2014" name="Appl. Microbiol. Biotechnol.">
        <title>Transformable facultative thermophile Geobacillus stearothermophilus NUB3621 as a host strain for metabolic engineering.</title>
        <authorList>
            <person name="Blanchard K."/>
            <person name="Robic S."/>
            <person name="Matsumura I."/>
        </authorList>
    </citation>
    <scope>NUCLEOTIDE SEQUENCE [LARGE SCALE GENOMIC DNA]</scope>
    <source>
        <strain evidence="2 3">NUB3621</strain>
    </source>
</reference>
<sequence>MILHKVEKLLGLLPFDALSMLAGKLLGDADLAIQEKRRPRFRFSHTISDKEWCFYCYEKLNKHIKLSPPKYRKVIDSRTRNGFTEQYYVQSATSEVIDLLKDIWYPHQKKVVPFHLLTHVFTPLCLAWWYQDDGHLKIENGQVKKVIIATNAFSTDENKKLIKLIEQRYNLKFSLDKQNRLTLYDKPQIFYFIRLIKPYVHKSMNRKIQLPIINKETSAKRTTIYLPVSIPIQQPTKDIHTLLNRLPMLNAKLHEPNIYHSLFTTYFQKLRMNKATYRAYQIRLTSEQIHWLHECQNATGFTISQIVHLCAIHHM</sequence>
<name>A0ABC9VAJ9_9BACL</name>
<dbReference type="SUPFAM" id="SSF55608">
    <property type="entry name" value="Homing endonucleases"/>
    <property type="match status" value="1"/>
</dbReference>
<evidence type="ECO:0000313" key="2">
    <source>
        <dbReference type="EMBL" id="EZP75118.1"/>
    </source>
</evidence>
<protein>
    <submittedName>
        <fullName evidence="2">LAGLIDADG family DNA endonuclease</fullName>
    </submittedName>
</protein>
<keyword evidence="2" id="KW-0255">Endonuclease</keyword>
<dbReference type="InterPro" id="IPR027434">
    <property type="entry name" value="Homing_endonucl"/>
</dbReference>
<evidence type="ECO:0000313" key="3">
    <source>
        <dbReference type="Proteomes" id="UP000023566"/>
    </source>
</evidence>
<keyword evidence="2" id="KW-0378">Hydrolase</keyword>
<dbReference type="Gene3D" id="3.10.28.10">
    <property type="entry name" value="Homing endonucleases"/>
    <property type="match status" value="2"/>
</dbReference>
<dbReference type="InterPro" id="IPR004860">
    <property type="entry name" value="LAGLIDADG_dom"/>
</dbReference>
<dbReference type="Proteomes" id="UP000023566">
    <property type="component" value="Chromosome"/>
</dbReference>
<gene>
    <name evidence="2" type="ORF">H839_16498</name>
</gene>
<evidence type="ECO:0000259" key="1">
    <source>
        <dbReference type="Pfam" id="PF03161"/>
    </source>
</evidence>
<keyword evidence="2" id="KW-0540">Nuclease</keyword>
<dbReference type="Pfam" id="PF03161">
    <property type="entry name" value="LAGLIDADG_2"/>
    <property type="match status" value="1"/>
</dbReference>
<dbReference type="AlphaFoldDB" id="A0ABC9VAJ9"/>
<keyword evidence="3" id="KW-1185">Reference proteome</keyword>
<dbReference type="EMBL" id="AOTZ01000009">
    <property type="protein sequence ID" value="EZP75118.1"/>
    <property type="molecule type" value="Genomic_DNA"/>
</dbReference>
<dbReference type="RefSeq" id="WP_043906092.1">
    <property type="nucleotide sequence ID" value="NZ_CM002692.1"/>
</dbReference>
<comment type="caution">
    <text evidence="2">The sequence shown here is derived from an EMBL/GenBank/DDBJ whole genome shotgun (WGS) entry which is preliminary data.</text>
</comment>
<proteinExistence type="predicted"/>
<dbReference type="GO" id="GO:0004519">
    <property type="term" value="F:endonuclease activity"/>
    <property type="evidence" value="ECO:0007669"/>
    <property type="project" value="UniProtKB-KW"/>
</dbReference>
<feature type="domain" description="Homing endonuclease LAGLIDADG" evidence="1">
    <location>
        <begin position="19"/>
        <end position="181"/>
    </location>
</feature>
<organism evidence="2 3">
    <name type="scientific">Parageobacillus genomosp. 1</name>
    <dbReference type="NCBI Taxonomy" id="1295642"/>
    <lineage>
        <taxon>Bacteria</taxon>
        <taxon>Bacillati</taxon>
        <taxon>Bacillota</taxon>
        <taxon>Bacilli</taxon>
        <taxon>Bacillales</taxon>
        <taxon>Anoxybacillaceae</taxon>
        <taxon>Parageobacillus</taxon>
    </lineage>
</organism>